<keyword evidence="5" id="KW-0418">Kinase</keyword>
<evidence type="ECO:0000256" key="2">
    <source>
        <dbReference type="ARBA" id="ARBA00012438"/>
    </source>
</evidence>
<dbReference type="InterPro" id="IPR000014">
    <property type="entry name" value="PAS"/>
</dbReference>
<dbReference type="SMART" id="SM00086">
    <property type="entry name" value="PAC"/>
    <property type="match status" value="1"/>
</dbReference>
<evidence type="ECO:0000256" key="5">
    <source>
        <dbReference type="ARBA" id="ARBA00022777"/>
    </source>
</evidence>
<dbReference type="InterPro" id="IPR052162">
    <property type="entry name" value="Sensor_kinase/Photoreceptor"/>
</dbReference>
<dbReference type="InterPro" id="IPR001610">
    <property type="entry name" value="PAC"/>
</dbReference>
<protein>
    <recommendedName>
        <fullName evidence="2">histidine kinase</fullName>
        <ecNumber evidence="2">2.7.13.3</ecNumber>
    </recommendedName>
</protein>
<dbReference type="GO" id="GO:0004673">
    <property type="term" value="F:protein histidine kinase activity"/>
    <property type="evidence" value="ECO:0007669"/>
    <property type="project" value="UniProtKB-EC"/>
</dbReference>
<keyword evidence="8" id="KW-0614">Plasmid</keyword>
<dbReference type="NCBIfam" id="TIGR00229">
    <property type="entry name" value="sensory_box"/>
    <property type="match status" value="2"/>
</dbReference>
<dbReference type="Proteomes" id="UP000007735">
    <property type="component" value="Plasmid pSfHH103e"/>
</dbReference>
<proteinExistence type="predicted"/>
<evidence type="ECO:0000256" key="1">
    <source>
        <dbReference type="ARBA" id="ARBA00000085"/>
    </source>
</evidence>
<dbReference type="PROSITE" id="PS50112">
    <property type="entry name" value="PAS"/>
    <property type="match status" value="1"/>
</dbReference>
<dbReference type="PROSITE" id="PS50113">
    <property type="entry name" value="PAC"/>
    <property type="match status" value="1"/>
</dbReference>
<dbReference type="Pfam" id="PF13188">
    <property type="entry name" value="PAS_8"/>
    <property type="match status" value="1"/>
</dbReference>
<sequence length="212" mass="23594">MAGDYGTIGSRGTRFRLGGCNPPRSATAGKAPVRSEYLLRRPDGSWAWVIDVGQPRFSDDGAFLGYVGSLLDITERRAAELAQQESQAFIRSIFDSSPDCIRVLDLEGRPLLMNKAGRRIFGLAKGRRSQKPQDQLAAVNAEGFHEVQGYIFSRPLPPSEVSKLIDRPRNRRCTRCLPTFGVRASELAVVFSPTRLQACVAQSWYYRALIMQ</sequence>
<comment type="catalytic activity">
    <reaction evidence="1">
        <text>ATP + protein L-histidine = ADP + protein N-phospho-L-histidine.</text>
        <dbReference type="EC" id="2.7.13.3"/>
    </reaction>
</comment>
<keyword evidence="4" id="KW-0808">Transferase</keyword>
<name>G9AHV0_SINF1</name>
<reference evidence="8 9" key="1">
    <citation type="journal article" date="2012" name="J. Bacteriol.">
        <title>Genome sequence of the soybean symbiont Sinorhizobium fredii HH103.</title>
        <authorList>
            <person name="Weidner S."/>
            <person name="Becker A."/>
            <person name="Bonilla I."/>
            <person name="Jaenicke S."/>
            <person name="Lloret J."/>
            <person name="Margaret I."/>
            <person name="Puhler A."/>
            <person name="Ruiz-Sainz J.E."/>
            <person name="Schneiker-Bekel S."/>
            <person name="Szczepanowski R."/>
            <person name="Vinardell J.M."/>
            <person name="Zehner S."/>
            <person name="Gottfert M."/>
        </authorList>
    </citation>
    <scope>NUCLEOTIDE SEQUENCE [LARGE SCALE GENOMIC DNA]</scope>
    <source>
        <strain evidence="8 9">HH103</strain>
        <plasmid evidence="9">pSfHH103e</plasmid>
    </source>
</reference>
<geneLocation type="plasmid" evidence="8 9">
    <name>pSfHH103e</name>
</geneLocation>
<dbReference type="Gene3D" id="3.30.450.20">
    <property type="entry name" value="PAS domain"/>
    <property type="match status" value="2"/>
</dbReference>
<dbReference type="HOGENOM" id="CLU_1298920_0_0_5"/>
<evidence type="ECO:0000256" key="4">
    <source>
        <dbReference type="ARBA" id="ARBA00022679"/>
    </source>
</evidence>
<dbReference type="SUPFAM" id="SSF141868">
    <property type="entry name" value="EAL domain-like"/>
    <property type="match status" value="1"/>
</dbReference>
<dbReference type="AlphaFoldDB" id="G9AHV0"/>
<dbReference type="InterPro" id="IPR035919">
    <property type="entry name" value="EAL_sf"/>
</dbReference>
<dbReference type="EC" id="2.7.13.3" evidence="2"/>
<dbReference type="InterPro" id="IPR035965">
    <property type="entry name" value="PAS-like_dom_sf"/>
</dbReference>
<dbReference type="EMBL" id="HE616899">
    <property type="protein sequence ID" value="CCF00632.1"/>
    <property type="molecule type" value="Genomic_DNA"/>
</dbReference>
<feature type="domain" description="PAS" evidence="6">
    <location>
        <begin position="86"/>
        <end position="125"/>
    </location>
</feature>
<dbReference type="InterPro" id="IPR000700">
    <property type="entry name" value="PAS-assoc_C"/>
</dbReference>
<keyword evidence="3" id="KW-0597">Phosphoprotein</keyword>
<evidence type="ECO:0000259" key="7">
    <source>
        <dbReference type="PROSITE" id="PS50113"/>
    </source>
</evidence>
<dbReference type="PANTHER" id="PTHR43304">
    <property type="entry name" value="PHYTOCHROME-LIKE PROTEIN CPH1"/>
    <property type="match status" value="1"/>
</dbReference>
<dbReference type="PANTHER" id="PTHR43304:SF1">
    <property type="entry name" value="PAC DOMAIN-CONTAINING PROTEIN"/>
    <property type="match status" value="1"/>
</dbReference>
<gene>
    <name evidence="8" type="ordered locus">SFHH103_06172</name>
</gene>
<evidence type="ECO:0000313" key="9">
    <source>
        <dbReference type="Proteomes" id="UP000007735"/>
    </source>
</evidence>
<dbReference type="SUPFAM" id="SSF55785">
    <property type="entry name" value="PYP-like sensor domain (PAS domain)"/>
    <property type="match status" value="2"/>
</dbReference>
<dbReference type="CDD" id="cd00130">
    <property type="entry name" value="PAS"/>
    <property type="match status" value="1"/>
</dbReference>
<accession>G9AHV0</accession>
<evidence type="ECO:0000256" key="3">
    <source>
        <dbReference type="ARBA" id="ARBA00022553"/>
    </source>
</evidence>
<evidence type="ECO:0000259" key="6">
    <source>
        <dbReference type="PROSITE" id="PS50112"/>
    </source>
</evidence>
<feature type="domain" description="PAC" evidence="7">
    <location>
        <begin position="33"/>
        <end position="85"/>
    </location>
</feature>
<evidence type="ECO:0000313" key="8">
    <source>
        <dbReference type="EMBL" id="CCF00632.1"/>
    </source>
</evidence>
<organism evidence="8 9">
    <name type="scientific">Sinorhizobium fredii (strain HH103)</name>
    <dbReference type="NCBI Taxonomy" id="1117943"/>
    <lineage>
        <taxon>Bacteria</taxon>
        <taxon>Pseudomonadati</taxon>
        <taxon>Pseudomonadota</taxon>
        <taxon>Alphaproteobacteria</taxon>
        <taxon>Hyphomicrobiales</taxon>
        <taxon>Rhizobiaceae</taxon>
        <taxon>Sinorhizobium/Ensifer group</taxon>
        <taxon>Sinorhizobium</taxon>
    </lineage>
</organism>
<dbReference type="KEGG" id="sfh:SFHH103_06172"/>